<evidence type="ECO:0000256" key="4">
    <source>
        <dbReference type="HAMAP-Rule" id="MF_01813"/>
    </source>
</evidence>
<comment type="similarity">
    <text evidence="4">Belongs to the class I-like SAM-binding methyltransferase superfamily. MenG/UbiE family.</text>
</comment>
<dbReference type="GO" id="GO:0009234">
    <property type="term" value="P:menaquinone biosynthetic process"/>
    <property type="evidence" value="ECO:0007669"/>
    <property type="project" value="UniProtKB-UniRule"/>
</dbReference>
<dbReference type="AlphaFoldDB" id="A0A4V2SWT1"/>
<evidence type="ECO:0000256" key="2">
    <source>
        <dbReference type="ARBA" id="ARBA00022679"/>
    </source>
</evidence>
<reference evidence="5 6" key="1">
    <citation type="submission" date="2019-03" db="EMBL/GenBank/DDBJ databases">
        <title>Genomic Encyclopedia of Type Strains, Phase IV (KMG-IV): sequencing the most valuable type-strain genomes for metagenomic binning, comparative biology and taxonomic classification.</title>
        <authorList>
            <person name="Goeker M."/>
        </authorList>
    </citation>
    <scope>NUCLEOTIDE SEQUENCE [LARGE SCALE GENOMIC DNA]</scope>
    <source>
        <strain evidence="5 6">DSM 11170</strain>
    </source>
</reference>
<dbReference type="PANTHER" id="PTHR43591:SF24">
    <property type="entry name" value="2-METHOXY-6-POLYPRENYL-1,4-BENZOQUINOL METHYLASE, MITOCHONDRIAL"/>
    <property type="match status" value="1"/>
</dbReference>
<keyword evidence="4" id="KW-0474">Menaquinone biosynthesis</keyword>
<dbReference type="GO" id="GO:0032259">
    <property type="term" value="P:methylation"/>
    <property type="evidence" value="ECO:0007669"/>
    <property type="project" value="UniProtKB-KW"/>
</dbReference>
<feature type="binding site" evidence="4">
    <location>
        <begin position="115"/>
        <end position="116"/>
    </location>
    <ligand>
        <name>S-adenosyl-L-methionine</name>
        <dbReference type="ChEBI" id="CHEBI:59789"/>
    </ligand>
</feature>
<keyword evidence="6" id="KW-1185">Reference proteome</keyword>
<dbReference type="UniPathway" id="UPA00079">
    <property type="reaction ID" value="UER00169"/>
</dbReference>
<dbReference type="SUPFAM" id="SSF53335">
    <property type="entry name" value="S-adenosyl-L-methionine-dependent methyltransferases"/>
    <property type="match status" value="1"/>
</dbReference>
<evidence type="ECO:0000313" key="6">
    <source>
        <dbReference type="Proteomes" id="UP000294813"/>
    </source>
</evidence>
<dbReference type="CDD" id="cd02440">
    <property type="entry name" value="AdoMet_MTases"/>
    <property type="match status" value="1"/>
</dbReference>
<dbReference type="EC" id="2.1.1.163" evidence="4"/>
<name>A0A4V2SWT1_9FIRM</name>
<proteinExistence type="inferred from homology"/>
<dbReference type="Pfam" id="PF01209">
    <property type="entry name" value="Ubie_methyltran"/>
    <property type="match status" value="1"/>
</dbReference>
<comment type="function">
    <text evidence="4">Methyltransferase required for the conversion of demethylmenaquinol (DMKH2) to menaquinol (MKH2).</text>
</comment>
<comment type="catalytic activity">
    <reaction evidence="4">
        <text>a 2-demethylmenaquinol + S-adenosyl-L-methionine = a menaquinol + S-adenosyl-L-homocysteine + H(+)</text>
        <dbReference type="Rhea" id="RHEA:42640"/>
        <dbReference type="Rhea" id="RHEA-COMP:9539"/>
        <dbReference type="Rhea" id="RHEA-COMP:9563"/>
        <dbReference type="ChEBI" id="CHEBI:15378"/>
        <dbReference type="ChEBI" id="CHEBI:18151"/>
        <dbReference type="ChEBI" id="CHEBI:55437"/>
        <dbReference type="ChEBI" id="CHEBI:57856"/>
        <dbReference type="ChEBI" id="CHEBI:59789"/>
        <dbReference type="EC" id="2.1.1.163"/>
    </reaction>
</comment>
<comment type="caution">
    <text evidence="4">Lacks conserved residue(s) required for the propagation of feature annotation.</text>
</comment>
<comment type="pathway">
    <text evidence="4">Quinol/quinone metabolism; menaquinone biosynthesis; menaquinol from 1,4-dihydroxy-2-naphthoate: step 2/2.</text>
</comment>
<dbReference type="EMBL" id="SLXT01000017">
    <property type="protein sequence ID" value="TCP63586.1"/>
    <property type="molecule type" value="Genomic_DNA"/>
</dbReference>
<dbReference type="NCBIfam" id="NF001243">
    <property type="entry name" value="PRK00216.1-4"/>
    <property type="match status" value="1"/>
</dbReference>
<dbReference type="NCBIfam" id="NF001244">
    <property type="entry name" value="PRK00216.1-5"/>
    <property type="match status" value="1"/>
</dbReference>
<dbReference type="PROSITE" id="PS51608">
    <property type="entry name" value="SAM_MT_UBIE"/>
    <property type="match status" value="1"/>
</dbReference>
<organism evidence="5 6">
    <name type="scientific">Heliophilum fasciatum</name>
    <dbReference type="NCBI Taxonomy" id="35700"/>
    <lineage>
        <taxon>Bacteria</taxon>
        <taxon>Bacillati</taxon>
        <taxon>Bacillota</taxon>
        <taxon>Clostridia</taxon>
        <taxon>Eubacteriales</taxon>
        <taxon>Heliobacteriaceae</taxon>
        <taxon>Heliophilum</taxon>
    </lineage>
</organism>
<evidence type="ECO:0000313" key="5">
    <source>
        <dbReference type="EMBL" id="TCP63586.1"/>
    </source>
</evidence>
<evidence type="ECO:0000256" key="3">
    <source>
        <dbReference type="ARBA" id="ARBA00022691"/>
    </source>
</evidence>
<protein>
    <recommendedName>
        <fullName evidence="4">Demethylmenaquinone methyltransferase</fullName>
        <ecNumber evidence="4">2.1.1.163</ecNumber>
    </recommendedName>
</protein>
<keyword evidence="2 4" id="KW-0808">Transferase</keyword>
<dbReference type="GO" id="GO:0043770">
    <property type="term" value="F:demethylmenaquinone methyltransferase activity"/>
    <property type="evidence" value="ECO:0007669"/>
    <property type="project" value="UniProtKB-UniRule"/>
</dbReference>
<keyword evidence="1 4" id="KW-0489">Methyltransferase</keyword>
<dbReference type="InterPro" id="IPR029063">
    <property type="entry name" value="SAM-dependent_MTases_sf"/>
</dbReference>
<feature type="binding site" evidence="4">
    <location>
        <position position="87"/>
    </location>
    <ligand>
        <name>S-adenosyl-L-methionine</name>
        <dbReference type="ChEBI" id="CHEBI:59789"/>
    </ligand>
</feature>
<dbReference type="Gene3D" id="3.40.50.150">
    <property type="entry name" value="Vaccinia Virus protein VP39"/>
    <property type="match status" value="1"/>
</dbReference>
<dbReference type="NCBIfam" id="TIGR01934">
    <property type="entry name" value="MenG_MenH_UbiE"/>
    <property type="match status" value="1"/>
</dbReference>
<dbReference type="PANTHER" id="PTHR43591">
    <property type="entry name" value="METHYLTRANSFERASE"/>
    <property type="match status" value="1"/>
</dbReference>
<dbReference type="InterPro" id="IPR004033">
    <property type="entry name" value="UbiE/COQ5_MeTrFase"/>
</dbReference>
<keyword evidence="3 4" id="KW-0949">S-adenosyl-L-methionine</keyword>
<dbReference type="RefSeq" id="WP_320055183.1">
    <property type="nucleotide sequence ID" value="NZ_JAOQNU010000016.1"/>
</dbReference>
<comment type="caution">
    <text evidence="5">The sequence shown here is derived from an EMBL/GenBank/DDBJ whole genome shotgun (WGS) entry which is preliminary data.</text>
</comment>
<sequence length="243" mass="26797">MGAIGNFRSAEEKERFIQATFSTIATRYDRMNQVMTFNLDRRWRRKTVQLSGVPVGGEALDVCCGTGELSQALAKHVGGKGRVIGLDFNAQMLAMAREKQEKGRLARQIQFIQGNAMALPFEDNCFDTATIGFALRNVPDYRQALREMLRVVRPGGTIVSLETAKPEVPVLKELHGFYVNGVVPMIDKLSVGQQGPYAWLARSAQAFLPQKDLARVFTELGCQQVSYHNLLGGVVAVHVGVKA</sequence>
<accession>A0A4V2SWT1</accession>
<dbReference type="HAMAP" id="MF_01813">
    <property type="entry name" value="MenG_UbiE_methyltr"/>
    <property type="match status" value="1"/>
</dbReference>
<evidence type="ECO:0000256" key="1">
    <source>
        <dbReference type="ARBA" id="ARBA00022603"/>
    </source>
</evidence>
<dbReference type="Proteomes" id="UP000294813">
    <property type="component" value="Unassembled WGS sequence"/>
</dbReference>
<feature type="binding site" evidence="4">
    <location>
        <position position="66"/>
    </location>
    <ligand>
        <name>S-adenosyl-L-methionine</name>
        <dbReference type="ChEBI" id="CHEBI:59789"/>
    </ligand>
</feature>
<gene>
    <name evidence="4" type="primary">menG</name>
    <name evidence="5" type="ORF">EDD73_11711</name>
</gene>